<dbReference type="PROSITE" id="PS50893">
    <property type="entry name" value="ABC_TRANSPORTER_2"/>
    <property type="match status" value="1"/>
</dbReference>
<keyword evidence="2" id="KW-0813">Transport</keyword>
<gene>
    <name evidence="7" type="ORF">A5880_001220</name>
    <name evidence="8" type="ORF">A5880_002217</name>
</gene>
<dbReference type="RefSeq" id="WP_086331095.1">
    <property type="nucleotide sequence ID" value="NZ_NGLE02000001.1"/>
</dbReference>
<dbReference type="Gene3D" id="3.40.50.300">
    <property type="entry name" value="P-loop containing nucleotide triphosphate hydrolases"/>
    <property type="match status" value="1"/>
</dbReference>
<dbReference type="GO" id="GO:0098796">
    <property type="term" value="C:membrane protein complex"/>
    <property type="evidence" value="ECO:0007669"/>
    <property type="project" value="UniProtKB-ARBA"/>
</dbReference>
<keyword evidence="3" id="KW-0547">Nucleotide-binding</keyword>
<dbReference type="InterPro" id="IPR003593">
    <property type="entry name" value="AAA+_ATPase"/>
</dbReference>
<comment type="caution">
    <text evidence="8">The sequence shown here is derived from an EMBL/GenBank/DDBJ whole genome shotgun (WGS) entry which is preliminary data.</text>
</comment>
<dbReference type="GO" id="GO:0005524">
    <property type="term" value="F:ATP binding"/>
    <property type="evidence" value="ECO:0007669"/>
    <property type="project" value="UniProtKB-KW"/>
</dbReference>
<evidence type="ECO:0000256" key="2">
    <source>
        <dbReference type="ARBA" id="ARBA00022448"/>
    </source>
</evidence>
<accession>A0A242CCH3</accession>
<dbReference type="InterPro" id="IPR017871">
    <property type="entry name" value="ABC_transporter-like_CS"/>
</dbReference>
<dbReference type="FunFam" id="3.40.50.300:FF:000032">
    <property type="entry name" value="Export ABC transporter ATP-binding protein"/>
    <property type="match status" value="1"/>
</dbReference>
<dbReference type="GO" id="GO:0016887">
    <property type="term" value="F:ATP hydrolysis activity"/>
    <property type="evidence" value="ECO:0007669"/>
    <property type="project" value="InterPro"/>
</dbReference>
<dbReference type="InterPro" id="IPR003439">
    <property type="entry name" value="ABC_transporter-like_ATP-bd"/>
</dbReference>
<dbReference type="SUPFAM" id="SSF52540">
    <property type="entry name" value="P-loop containing nucleoside triphosphate hydrolases"/>
    <property type="match status" value="1"/>
</dbReference>
<evidence type="ECO:0000256" key="3">
    <source>
        <dbReference type="ARBA" id="ARBA00022741"/>
    </source>
</evidence>
<comment type="similarity">
    <text evidence="1">Belongs to the ABC transporter superfamily.</text>
</comment>
<dbReference type="EMBL" id="NGLE01000003">
    <property type="protein sequence ID" value="OTO07947.1"/>
    <property type="molecule type" value="Genomic_DNA"/>
</dbReference>
<proteinExistence type="inferred from homology"/>
<keyword evidence="5" id="KW-0029">Amino-acid transport</keyword>
<evidence type="ECO:0000256" key="1">
    <source>
        <dbReference type="ARBA" id="ARBA00005417"/>
    </source>
</evidence>
<reference evidence="7 9" key="2">
    <citation type="submission" date="2018-07" db="EMBL/GenBank/DDBJ databases">
        <title>The Genome Sequence of Enterococcus sp. DIV0659b.</title>
        <authorList>
            <consortium name="The Broad Institute Genomics Platform"/>
            <consortium name="The Broad Institute Genomic Center for Infectious Diseases"/>
            <person name="Earl A."/>
            <person name="Manson A."/>
            <person name="Schwartman J."/>
            <person name="Gilmore M."/>
            <person name="Abouelleil A."/>
            <person name="Cao P."/>
            <person name="Chapman S."/>
            <person name="Cusick C."/>
            <person name="Shea T."/>
            <person name="Young S."/>
            <person name="Neafsey D."/>
            <person name="Nusbaum C."/>
            <person name="Birren B."/>
        </authorList>
    </citation>
    <scope>NUCLEOTIDE SEQUENCE [LARGE SCALE GENOMIC DNA]</scope>
    <source>
        <strain evidence="7 9">4G2_DIV0659</strain>
    </source>
</reference>
<evidence type="ECO:0000313" key="9">
    <source>
        <dbReference type="Proteomes" id="UP000195139"/>
    </source>
</evidence>
<evidence type="ECO:0000259" key="6">
    <source>
        <dbReference type="PROSITE" id="PS50893"/>
    </source>
</evidence>
<dbReference type="AlphaFoldDB" id="A0A242CCH3"/>
<feature type="domain" description="ABC transporter" evidence="6">
    <location>
        <begin position="2"/>
        <end position="229"/>
    </location>
</feature>
<dbReference type="GO" id="GO:0006865">
    <property type="term" value="P:amino acid transport"/>
    <property type="evidence" value="ECO:0007669"/>
    <property type="project" value="UniProtKB-KW"/>
</dbReference>
<dbReference type="Pfam" id="PF00005">
    <property type="entry name" value="ABC_tran"/>
    <property type="match status" value="1"/>
</dbReference>
<dbReference type="EMBL" id="NGLE02000001">
    <property type="protein sequence ID" value="MEI5993673.1"/>
    <property type="molecule type" value="Genomic_DNA"/>
</dbReference>
<organism evidence="8">
    <name type="scientific">Candidatus Enterococcus mansonii</name>
    <dbReference type="NCBI Taxonomy" id="1834181"/>
    <lineage>
        <taxon>Bacteria</taxon>
        <taxon>Bacillati</taxon>
        <taxon>Bacillota</taxon>
        <taxon>Bacilli</taxon>
        <taxon>Lactobacillales</taxon>
        <taxon>Enterococcaceae</taxon>
        <taxon>Enterococcus</taxon>
    </lineage>
</organism>
<evidence type="ECO:0000313" key="7">
    <source>
        <dbReference type="EMBL" id="MEI5993673.1"/>
    </source>
</evidence>
<dbReference type="STRING" id="1834181.A5880_002217"/>
<sequence length="231" mass="26140">MIKIENLVKKYLNGESNLYAVNKVSFTVEEQEFLVILGPSGSGKSTLMNLMSGLDTSDQGKIIYENKEISKLSEKQRTKFRRDKIGFIFQGYYLMPELNVLNNIRMGANLVNNRDFSKIITSLGLDDLLDRMPHQLSGGQQQRVAIARALAKKPNYLFCDEPTGALDEKTSKQVLKLLIELQEQLGFSIVMVTHNTGIADIGTKVMRMKNGEIEEIYQNTNNKSVDEIRWG</sequence>
<reference evidence="8" key="1">
    <citation type="submission" date="2017-05" db="EMBL/GenBank/DDBJ databases">
        <title>The Genome Sequence of Enterococcus sp. 4G2_DIV0659.</title>
        <authorList>
            <consortium name="The Broad Institute Genomics Platform"/>
            <consortium name="The Broad Institute Genomic Center for Infectious Diseases"/>
            <person name="Earl A."/>
            <person name="Manson A."/>
            <person name="Schwartman J."/>
            <person name="Gilmore M."/>
            <person name="Abouelleil A."/>
            <person name="Cao P."/>
            <person name="Chapman S."/>
            <person name="Cusick C."/>
            <person name="Shea T."/>
            <person name="Young S."/>
            <person name="Neafsey D."/>
            <person name="Nusbaum C."/>
            <person name="Birren B."/>
        </authorList>
    </citation>
    <scope>NUCLEOTIDE SEQUENCE [LARGE SCALE GENOMIC DNA]</scope>
    <source>
        <strain evidence="8">4G2_DIV0659</strain>
    </source>
</reference>
<dbReference type="PANTHER" id="PTHR42798:SF2">
    <property type="entry name" value="ABC TRANSPORTER ATP-BINDING PROTEIN MG467-RELATED"/>
    <property type="match status" value="1"/>
</dbReference>
<keyword evidence="4" id="KW-0067">ATP-binding</keyword>
<keyword evidence="9" id="KW-1185">Reference proteome</keyword>
<name>A0A242CCH3_9ENTE</name>
<protein>
    <recommendedName>
        <fullName evidence="6">ABC transporter domain-containing protein</fullName>
    </recommendedName>
</protein>
<dbReference type="InterPro" id="IPR017911">
    <property type="entry name" value="MacB-like_ATP-bd"/>
</dbReference>
<dbReference type="PANTHER" id="PTHR42798">
    <property type="entry name" value="LIPOPROTEIN-RELEASING SYSTEM ATP-BINDING PROTEIN LOLD"/>
    <property type="match status" value="1"/>
</dbReference>
<dbReference type="PROSITE" id="PS00211">
    <property type="entry name" value="ABC_TRANSPORTER_1"/>
    <property type="match status" value="1"/>
</dbReference>
<evidence type="ECO:0000256" key="4">
    <source>
        <dbReference type="ARBA" id="ARBA00022840"/>
    </source>
</evidence>
<dbReference type="CDD" id="cd03255">
    <property type="entry name" value="ABC_MJ0796_LolCDE_FtsE"/>
    <property type="match status" value="1"/>
</dbReference>
<dbReference type="InterPro" id="IPR027417">
    <property type="entry name" value="P-loop_NTPase"/>
</dbReference>
<evidence type="ECO:0000313" key="8">
    <source>
        <dbReference type="EMBL" id="OTO07947.1"/>
    </source>
</evidence>
<dbReference type="GO" id="GO:0022857">
    <property type="term" value="F:transmembrane transporter activity"/>
    <property type="evidence" value="ECO:0007669"/>
    <property type="project" value="UniProtKB-ARBA"/>
</dbReference>
<evidence type="ECO:0000256" key="5">
    <source>
        <dbReference type="ARBA" id="ARBA00022970"/>
    </source>
</evidence>
<dbReference type="SMART" id="SM00382">
    <property type="entry name" value="AAA"/>
    <property type="match status" value="1"/>
</dbReference>
<dbReference type="OrthoDB" id="9791546at2"/>
<dbReference type="Proteomes" id="UP000195139">
    <property type="component" value="Unassembled WGS sequence"/>
</dbReference>